<accession>A0AC34G8A5</accession>
<name>A0AC34G8A5_9BILA</name>
<protein>
    <submittedName>
        <fullName evidence="2">Uncharacterized protein</fullName>
    </submittedName>
</protein>
<reference evidence="2" key="1">
    <citation type="submission" date="2022-11" db="UniProtKB">
        <authorList>
            <consortium name="WormBaseParasite"/>
        </authorList>
    </citation>
    <scope>IDENTIFICATION</scope>
</reference>
<proteinExistence type="predicted"/>
<dbReference type="WBParaSite" id="ES5_v2.g25635.t1">
    <property type="protein sequence ID" value="ES5_v2.g25635.t1"/>
    <property type="gene ID" value="ES5_v2.g25635"/>
</dbReference>
<organism evidence="1 2">
    <name type="scientific">Panagrolaimus sp. ES5</name>
    <dbReference type="NCBI Taxonomy" id="591445"/>
    <lineage>
        <taxon>Eukaryota</taxon>
        <taxon>Metazoa</taxon>
        <taxon>Ecdysozoa</taxon>
        <taxon>Nematoda</taxon>
        <taxon>Chromadorea</taxon>
        <taxon>Rhabditida</taxon>
        <taxon>Tylenchina</taxon>
        <taxon>Panagrolaimomorpha</taxon>
        <taxon>Panagrolaimoidea</taxon>
        <taxon>Panagrolaimidae</taxon>
        <taxon>Panagrolaimus</taxon>
    </lineage>
</organism>
<dbReference type="Proteomes" id="UP000887579">
    <property type="component" value="Unplaced"/>
</dbReference>
<evidence type="ECO:0000313" key="2">
    <source>
        <dbReference type="WBParaSite" id="ES5_v2.g25635.t1"/>
    </source>
</evidence>
<sequence length="102" mass="11842">NEESLNQKNVVIESFKEYFIQTQKSLTEKDSEIQRLKQNQIDLESKLNETISARDSKFKEYVATSDRVIVATQKSVFNALEMLKICEEMYSTVNNKNSAEKI</sequence>
<evidence type="ECO:0000313" key="1">
    <source>
        <dbReference type="Proteomes" id="UP000887579"/>
    </source>
</evidence>